<proteinExistence type="predicted"/>
<dbReference type="AlphaFoldDB" id="A0A5D3AL62"/>
<evidence type="ECO:0000256" key="3">
    <source>
        <dbReference type="SAM" id="Phobius"/>
    </source>
</evidence>
<organism evidence="4 5">
    <name type="scientific">Cryptococcus floricola</name>
    <dbReference type="NCBI Taxonomy" id="2591691"/>
    <lineage>
        <taxon>Eukaryota</taxon>
        <taxon>Fungi</taxon>
        <taxon>Dikarya</taxon>
        <taxon>Basidiomycota</taxon>
        <taxon>Agaricomycotina</taxon>
        <taxon>Tremellomycetes</taxon>
        <taxon>Tremellales</taxon>
        <taxon>Cryptococcaceae</taxon>
        <taxon>Cryptococcus</taxon>
    </lineage>
</organism>
<sequence>MPATTNNSSTADAHRLFTGREVFAGLRDLLLLVGLVAWWVLMSELELKKYRPIGLLLLPYVLMRWRWCTTAYGTRVFGAASTAPTDAGPAPTAPDAPGAPADAAPADTAPPPTPHRAQSLPPPAIDIGLPAPAPAQVLPEVQAQLKRMEALQDRMDRMEALLDRMEALLTSQGGEGR</sequence>
<evidence type="ECO:0000256" key="1">
    <source>
        <dbReference type="SAM" id="Coils"/>
    </source>
</evidence>
<feature type="transmembrane region" description="Helical" evidence="3">
    <location>
        <begin position="22"/>
        <end position="41"/>
    </location>
</feature>
<accession>A0A5D3AL62</accession>
<gene>
    <name evidence="4" type="ORF">B9479_007727</name>
</gene>
<feature type="coiled-coil region" evidence="1">
    <location>
        <begin position="141"/>
        <end position="168"/>
    </location>
</feature>
<dbReference type="EMBL" id="NIDF01000199">
    <property type="protein sequence ID" value="TYJ51694.1"/>
    <property type="molecule type" value="Genomic_DNA"/>
</dbReference>
<feature type="compositionally biased region" description="Pro residues" evidence="2">
    <location>
        <begin position="108"/>
        <end position="124"/>
    </location>
</feature>
<evidence type="ECO:0000313" key="5">
    <source>
        <dbReference type="Proteomes" id="UP000322245"/>
    </source>
</evidence>
<dbReference type="Proteomes" id="UP000322245">
    <property type="component" value="Unassembled WGS sequence"/>
</dbReference>
<reference evidence="4 5" key="1">
    <citation type="submission" date="2017-05" db="EMBL/GenBank/DDBJ databases">
        <title>The Genome Sequence of Tsuchiyaea wingfieldii DSM 27421.</title>
        <authorList>
            <person name="Cuomo C."/>
            <person name="Passer A."/>
            <person name="Billmyre B."/>
            <person name="Heitman J."/>
        </authorList>
    </citation>
    <scope>NUCLEOTIDE SEQUENCE [LARGE SCALE GENOMIC DNA]</scope>
    <source>
        <strain evidence="4 5">DSM 27421</strain>
    </source>
</reference>
<keyword evidence="1" id="KW-0175">Coiled coil</keyword>
<protein>
    <submittedName>
        <fullName evidence="4">Uncharacterized protein</fullName>
    </submittedName>
</protein>
<keyword evidence="5" id="KW-1185">Reference proteome</keyword>
<comment type="caution">
    <text evidence="4">The sequence shown here is derived from an EMBL/GenBank/DDBJ whole genome shotgun (WGS) entry which is preliminary data.</text>
</comment>
<keyword evidence="3" id="KW-0812">Transmembrane</keyword>
<name>A0A5D3AL62_9TREE</name>
<keyword evidence="3" id="KW-0472">Membrane</keyword>
<feature type="compositionally biased region" description="Low complexity" evidence="2">
    <location>
        <begin position="83"/>
        <end position="107"/>
    </location>
</feature>
<evidence type="ECO:0000313" key="4">
    <source>
        <dbReference type="EMBL" id="TYJ51694.1"/>
    </source>
</evidence>
<evidence type="ECO:0000256" key="2">
    <source>
        <dbReference type="SAM" id="MobiDB-lite"/>
    </source>
</evidence>
<feature type="region of interest" description="Disordered" evidence="2">
    <location>
        <begin position="83"/>
        <end position="131"/>
    </location>
</feature>
<keyword evidence="3" id="KW-1133">Transmembrane helix</keyword>